<evidence type="ECO:0000313" key="3">
    <source>
        <dbReference type="EMBL" id="KAI1615733.1"/>
    </source>
</evidence>
<dbReference type="EMBL" id="MU404352">
    <property type="protein sequence ID" value="KAI1615733.1"/>
    <property type="molecule type" value="Genomic_DNA"/>
</dbReference>
<evidence type="ECO:0000313" key="4">
    <source>
        <dbReference type="Proteomes" id="UP001203852"/>
    </source>
</evidence>
<evidence type="ECO:0000256" key="1">
    <source>
        <dbReference type="SAM" id="MobiDB-lite"/>
    </source>
</evidence>
<keyword evidence="4" id="KW-1185">Reference proteome</keyword>
<name>A0AAN6E0V5_9EURO</name>
<feature type="transmembrane region" description="Helical" evidence="2">
    <location>
        <begin position="12"/>
        <end position="32"/>
    </location>
</feature>
<accession>A0AAN6E0V5</accession>
<keyword evidence="2" id="KW-1133">Transmembrane helix</keyword>
<protein>
    <submittedName>
        <fullName evidence="3">Uncharacterized protein</fullName>
    </submittedName>
</protein>
<sequence>MVLLTSSAVSVAVSSGVVCIFTFLLFLSGYALQQQTVKSLQEAMRRPPEPKPVPTLPPQFRKPVNDTVAVPGEPAHREPKTGLTVAQAIESLERLDGSVQVPVVLQDDRPPPKMQGPSEAAEIDTEQIPEKILQRLAYMFTLLEPSDLCSTLLFVKEQRRSSRLSTEASIILLYPVTWESQISALHMSTLRFMRELGELHNLVYHPVQVNGARDMRAQLLGELQWHRWEYDQALYLRSPGIILDSNALDNALAFPASRKTWAPVDPSTGDDPELLLWTPDGLQSPRRKMRRLVAVVDAYEDKEHHEDAAYVLIDRDDLHDAEHGVMTSRSLIQQLEKGRKRVCAGSGILEV</sequence>
<dbReference type="Proteomes" id="UP001203852">
    <property type="component" value="Unassembled WGS sequence"/>
</dbReference>
<evidence type="ECO:0000256" key="2">
    <source>
        <dbReference type="SAM" id="Phobius"/>
    </source>
</evidence>
<gene>
    <name evidence="3" type="ORF">EDD36DRAFT_433523</name>
</gene>
<feature type="region of interest" description="Disordered" evidence="1">
    <location>
        <begin position="44"/>
        <end position="63"/>
    </location>
</feature>
<proteinExistence type="predicted"/>
<comment type="caution">
    <text evidence="3">The sequence shown here is derived from an EMBL/GenBank/DDBJ whole genome shotgun (WGS) entry which is preliminary data.</text>
</comment>
<dbReference type="AlphaFoldDB" id="A0AAN6E0V5"/>
<organism evidence="3 4">
    <name type="scientific">Exophiala viscosa</name>
    <dbReference type="NCBI Taxonomy" id="2486360"/>
    <lineage>
        <taxon>Eukaryota</taxon>
        <taxon>Fungi</taxon>
        <taxon>Dikarya</taxon>
        <taxon>Ascomycota</taxon>
        <taxon>Pezizomycotina</taxon>
        <taxon>Eurotiomycetes</taxon>
        <taxon>Chaetothyriomycetidae</taxon>
        <taxon>Chaetothyriales</taxon>
        <taxon>Herpotrichiellaceae</taxon>
        <taxon>Exophiala</taxon>
    </lineage>
</organism>
<keyword evidence="2" id="KW-0812">Transmembrane</keyword>
<keyword evidence="2" id="KW-0472">Membrane</keyword>
<reference evidence="3" key="1">
    <citation type="journal article" date="2022" name="bioRxiv">
        <title>Deciphering the potential niche of two novel black yeast fungi from a biological soil crust based on their genomes, phenotypes, and melanin regulation.</title>
        <authorList>
            <consortium name="DOE Joint Genome Institute"/>
            <person name="Carr E.C."/>
            <person name="Barton Q."/>
            <person name="Grambo S."/>
            <person name="Sullivan M."/>
            <person name="Renfro C.M."/>
            <person name="Kuo A."/>
            <person name="Pangilinan J."/>
            <person name="Lipzen A."/>
            <person name="Keymanesh K."/>
            <person name="Savage E."/>
            <person name="Barry K."/>
            <person name="Grigoriev I.V."/>
            <person name="Riekhof W.R."/>
            <person name="Harris S.S."/>
        </authorList>
    </citation>
    <scope>NUCLEOTIDE SEQUENCE</scope>
    <source>
        <strain evidence="3">JF 03-4F</strain>
    </source>
</reference>